<dbReference type="EMBL" id="LWAE01000001">
    <property type="protein sequence ID" value="KZL93240.1"/>
    <property type="molecule type" value="Genomic_DNA"/>
</dbReference>
<name>A0A162TZ31_9CLOT</name>
<gene>
    <name evidence="1" type="ORF">CLMAG_02630</name>
</gene>
<dbReference type="PATRIC" id="fig|1121326.3.peg.238"/>
<dbReference type="STRING" id="1121326.CLMAG_02630"/>
<organism evidence="1 2">
    <name type="scientific">Clostridium magnum DSM 2767</name>
    <dbReference type="NCBI Taxonomy" id="1121326"/>
    <lineage>
        <taxon>Bacteria</taxon>
        <taxon>Bacillati</taxon>
        <taxon>Bacillota</taxon>
        <taxon>Clostridia</taxon>
        <taxon>Eubacteriales</taxon>
        <taxon>Clostridiaceae</taxon>
        <taxon>Clostridium</taxon>
    </lineage>
</organism>
<protein>
    <submittedName>
        <fullName evidence="1">Uncharacterized protein</fullName>
    </submittedName>
</protein>
<dbReference type="AlphaFoldDB" id="A0A162TZ31"/>
<sequence>MEAFALNPYYGEMHSKTEGIRDIFTDVIAGQIKEIDIPDVVIKNETGNRKCTCRD</sequence>
<evidence type="ECO:0000313" key="1">
    <source>
        <dbReference type="EMBL" id="KZL93240.1"/>
    </source>
</evidence>
<keyword evidence="2" id="KW-1185">Reference proteome</keyword>
<proteinExistence type="predicted"/>
<reference evidence="1 2" key="1">
    <citation type="submission" date="2016-04" db="EMBL/GenBank/DDBJ databases">
        <title>Genome sequence of Clostridium magnum DSM 2767.</title>
        <authorList>
            <person name="Poehlein A."/>
            <person name="Uhlig R."/>
            <person name="Fischer R."/>
            <person name="Bahl H."/>
            <person name="Daniel R."/>
        </authorList>
    </citation>
    <scope>NUCLEOTIDE SEQUENCE [LARGE SCALE GENOMIC DNA]</scope>
    <source>
        <strain evidence="1 2">DSM 2767</strain>
    </source>
</reference>
<dbReference type="RefSeq" id="WP_161486910.1">
    <property type="nucleotide sequence ID" value="NZ_FQXL01000017.1"/>
</dbReference>
<accession>A0A162TZ31</accession>
<dbReference type="Proteomes" id="UP000076603">
    <property type="component" value="Unassembled WGS sequence"/>
</dbReference>
<evidence type="ECO:0000313" key="2">
    <source>
        <dbReference type="Proteomes" id="UP000076603"/>
    </source>
</evidence>
<comment type="caution">
    <text evidence="1">The sequence shown here is derived from an EMBL/GenBank/DDBJ whole genome shotgun (WGS) entry which is preliminary data.</text>
</comment>